<name>A0A8T1FYY9_9STRA</name>
<proteinExistence type="predicted"/>
<dbReference type="EMBL" id="RCMI01000404">
    <property type="protein sequence ID" value="KAG2912744.1"/>
    <property type="molecule type" value="Genomic_DNA"/>
</dbReference>
<dbReference type="Proteomes" id="UP000774804">
    <property type="component" value="Unassembled WGS sequence"/>
</dbReference>
<reference evidence="4" key="1">
    <citation type="submission" date="2018-10" db="EMBL/GenBank/DDBJ databases">
        <title>Effector identification in a new, highly contiguous assembly of the strawberry crown rot pathogen Phytophthora cactorum.</title>
        <authorList>
            <person name="Armitage A.D."/>
            <person name="Nellist C.F."/>
            <person name="Bates H."/>
            <person name="Vickerstaff R.J."/>
            <person name="Harrison R.J."/>
        </authorList>
    </citation>
    <scope>NUCLEOTIDE SEQUENCE</scope>
    <source>
        <strain evidence="2">15-7</strain>
        <strain evidence="3">4032</strain>
        <strain evidence="4">P415</strain>
        <strain evidence="5">P421</strain>
    </source>
</reference>
<evidence type="ECO:0000313" key="4">
    <source>
        <dbReference type="EMBL" id="KAG2977547.1"/>
    </source>
</evidence>
<dbReference type="Proteomes" id="UP000697107">
    <property type="component" value="Unassembled WGS sequence"/>
</dbReference>
<evidence type="ECO:0000313" key="5">
    <source>
        <dbReference type="EMBL" id="KAG3214899.1"/>
    </source>
</evidence>
<evidence type="ECO:0000313" key="6">
    <source>
        <dbReference type="Proteomes" id="UP000697107"/>
    </source>
</evidence>
<gene>
    <name evidence="2" type="ORF">PC113_g12686</name>
    <name evidence="3" type="ORF">PC115_g12237</name>
    <name evidence="4" type="ORF">PC118_g12814</name>
    <name evidence="5" type="ORF">PC129_g14206</name>
</gene>
<dbReference type="Proteomes" id="UP000735874">
    <property type="component" value="Unassembled WGS sequence"/>
</dbReference>
<feature type="region of interest" description="Disordered" evidence="1">
    <location>
        <begin position="1"/>
        <end position="24"/>
    </location>
</feature>
<dbReference type="Proteomes" id="UP000760860">
    <property type="component" value="Unassembled WGS sequence"/>
</dbReference>
<feature type="compositionally biased region" description="Basic and acidic residues" evidence="1">
    <location>
        <begin position="10"/>
        <end position="24"/>
    </location>
</feature>
<evidence type="ECO:0000256" key="1">
    <source>
        <dbReference type="SAM" id="MobiDB-lite"/>
    </source>
</evidence>
<accession>A0A8T1FYY9</accession>
<dbReference type="AlphaFoldDB" id="A0A8T1FYY9"/>
<evidence type="ECO:0000313" key="3">
    <source>
        <dbReference type="EMBL" id="KAG2912744.1"/>
    </source>
</evidence>
<sequence length="113" mass="12487">MRRKLFRPRNAQEGEKKNVGEISKRGFQHIAAEYGNAARRPRRHQTVVGVQDTDKDLRGHVSQGSTHNQVPLERGSALRANDTHNTAKQFVGDNVHSGESIKARTVPGISVPA</sequence>
<dbReference type="EMBL" id="RCMV01000600">
    <property type="protein sequence ID" value="KAG3214899.1"/>
    <property type="molecule type" value="Genomic_DNA"/>
</dbReference>
<dbReference type="EMBL" id="RCMG01000390">
    <property type="protein sequence ID" value="KAG2855154.1"/>
    <property type="molecule type" value="Genomic_DNA"/>
</dbReference>
<organism evidence="4 6">
    <name type="scientific">Phytophthora cactorum</name>
    <dbReference type="NCBI Taxonomy" id="29920"/>
    <lineage>
        <taxon>Eukaryota</taxon>
        <taxon>Sar</taxon>
        <taxon>Stramenopiles</taxon>
        <taxon>Oomycota</taxon>
        <taxon>Peronosporomycetes</taxon>
        <taxon>Peronosporales</taxon>
        <taxon>Peronosporaceae</taxon>
        <taxon>Phytophthora</taxon>
    </lineage>
</organism>
<comment type="caution">
    <text evidence="4">The sequence shown here is derived from an EMBL/GenBank/DDBJ whole genome shotgun (WGS) entry which is preliminary data.</text>
</comment>
<protein>
    <submittedName>
        <fullName evidence="4">Uncharacterized protein</fullName>
    </submittedName>
</protein>
<evidence type="ECO:0000313" key="2">
    <source>
        <dbReference type="EMBL" id="KAG2855154.1"/>
    </source>
</evidence>
<feature type="region of interest" description="Disordered" evidence="1">
    <location>
        <begin position="37"/>
        <end position="74"/>
    </location>
</feature>
<dbReference type="EMBL" id="RCML01000422">
    <property type="protein sequence ID" value="KAG2977547.1"/>
    <property type="molecule type" value="Genomic_DNA"/>
</dbReference>